<protein>
    <recommendedName>
        <fullName evidence="3">Asparagine synthetase domain-containing protein</fullName>
    </recommendedName>
</protein>
<dbReference type="RefSeq" id="WP_348948061.1">
    <property type="nucleotide sequence ID" value="NZ_JBDZYD010000002.1"/>
</dbReference>
<dbReference type="EMBL" id="JBDZYD010000002">
    <property type="protein sequence ID" value="MEQ0558597.1"/>
    <property type="molecule type" value="Genomic_DNA"/>
</dbReference>
<evidence type="ECO:0000313" key="2">
    <source>
        <dbReference type="Proteomes" id="UP001440984"/>
    </source>
</evidence>
<dbReference type="Gene3D" id="3.60.20.10">
    <property type="entry name" value="Glutamine Phosphoribosylpyrophosphate, subunit 1, domain 1"/>
    <property type="match status" value="1"/>
</dbReference>
<proteinExistence type="predicted"/>
<gene>
    <name evidence="1" type="ORF">ABJI51_05920</name>
</gene>
<keyword evidence="2" id="KW-1185">Reference proteome</keyword>
<name>A0ABV0L8H0_9PSEU</name>
<dbReference type="SUPFAM" id="SSF56235">
    <property type="entry name" value="N-terminal nucleophile aminohydrolases (Ntn hydrolases)"/>
    <property type="match status" value="1"/>
</dbReference>
<reference evidence="1 2" key="1">
    <citation type="submission" date="2024-05" db="EMBL/GenBank/DDBJ databases">
        <authorList>
            <person name="Zhao H."/>
            <person name="Xu Y."/>
            <person name="Lin S."/>
            <person name="Spain J.C."/>
            <person name="Zhou N.-Y."/>
        </authorList>
    </citation>
    <scope>NUCLEOTIDE SEQUENCE [LARGE SCALE GENOMIC DNA]</scope>
    <source>
        <strain evidence="1 2">NEAU-NG30</strain>
    </source>
</reference>
<accession>A0ABV0L8H0</accession>
<evidence type="ECO:0000313" key="1">
    <source>
        <dbReference type="EMBL" id="MEQ0558597.1"/>
    </source>
</evidence>
<dbReference type="Gene3D" id="3.40.50.620">
    <property type="entry name" value="HUPs"/>
    <property type="match status" value="1"/>
</dbReference>
<comment type="caution">
    <text evidence="1">The sequence shown here is derived from an EMBL/GenBank/DDBJ whole genome shotgun (WGS) entry which is preliminary data.</text>
</comment>
<organism evidence="1 2">
    <name type="scientific">Amycolatopsis melonis</name>
    <dbReference type="NCBI Taxonomy" id="3156488"/>
    <lineage>
        <taxon>Bacteria</taxon>
        <taxon>Bacillati</taxon>
        <taxon>Actinomycetota</taxon>
        <taxon>Actinomycetes</taxon>
        <taxon>Pseudonocardiales</taxon>
        <taxon>Pseudonocardiaceae</taxon>
        <taxon>Amycolatopsis</taxon>
    </lineage>
</organism>
<evidence type="ECO:0008006" key="3">
    <source>
        <dbReference type="Google" id="ProtNLM"/>
    </source>
</evidence>
<dbReference type="InterPro" id="IPR014729">
    <property type="entry name" value="Rossmann-like_a/b/a_fold"/>
</dbReference>
<dbReference type="InterPro" id="IPR029055">
    <property type="entry name" value="Ntn_hydrolases_N"/>
</dbReference>
<dbReference type="Proteomes" id="UP001440984">
    <property type="component" value="Unassembled WGS sequence"/>
</dbReference>
<sequence>MTLFLASWGANDEVRARAVETLRDYAREFPEAPGRGIRETEWAGPVHVAWVSGDGPATAEERTPGRVSLVDGVALSASGDSVVTAAVLAAKPPGELCADPELDGQFALVDATADTLDIAVDTLGLCLLHWCRTPDGWFVSNRVEPLARLAGKTTIDQDAATAFLSVGWVTGERTLLTGVNTVPGGAHWSWRPDTEPVFAKPRDPLRILGLPRARVDIPALRDALVARCATVGGWLGGVESGLTSGLDSRLLFMLLRAGDVDTVYITGGAPDSPDVQVSARIADTYGIDRRYIPPLPEDELRRNWHRVCRQLLAQNDGMVSLWQASDLMRPPVAAPVSLWGVGGAIGRSFYGMPRDLLEFRRGALRARFVDKQAKDADGLLTAEGTATIRRRLREFADDVLARGTAPGVLSDAFLTLELIGRWAAPNAHKIHPVPVFAPLSTRPWLRAAFSMSPVQRYSEPLHYRLFQLLAPGEDIANHPSGKWRSQLPYLNLCHGYARQKVLQNSGRDPLGFRARILEDVRHDVAARCLDRTSSSLWNVVSRPAFEAVMSDRTSPEQRAPMARSLYGAITLFEYEALRMGSFDDVASPVGP</sequence>